<sequence length="858" mass="96540">MQPNASRFTVKREVEVIDVDNFAVPVVDVELHHAKYEYTEEDGIETIDCHAFRQSFRKSKEKEKDVPMGQKNALASTSTARTTPDTTAIRGKDFPSTIGPVIQDIKAQKRTNIIQPATVPYANKRRKLDNSPHLSVSPSPLPSSSKALMTPSSRRSNVQHALPVKVKAVTPPSPDISFVSPVSKEKVASPASISRSALARARQVNANTTTSSASGNIRSSINRNSSVNPARKRVLDVIELSSDSENELEVVQIVAPSKKKLKRSSSFGLSLFSVPDVEMHEPPLPQFEPEPESEDDDWDWDPPGFNLNDASRWKSMEVNRNKFEDDVTDDLESLHIYEPKLRTPPPRPRHIQPDTSRTYHHPLTRDNGPPKFIWDRLNRVSNLHFRPRTRQHQLSFSYFRPWHLDFYDLHLNKLQSINSFKEAPGSITRVEQKGRWTAIASACDGGLPDGPDERPSDYNRPGSLMTWCNGLNIPKGHQLKRDNYRSGFKYYAVNDVKFDPNRDAFVTSGADKKVRLWTLSEHTGEDKNPCDPTEVSSDKDLWNNSSLHTFGRVPHELTFKPNESVLAVAERKVHIFILTDEGSEHRYEDFYLHHSRERHIIGSVAWGMGITANHLFVSSEPSNPDIFVPETFKGRHKVFDLGSWESLYELDATEAGDTLAVDPTGGILALSTRASVNRHILRLYDVNRQNPTAHTTIDLETFPSRYEGFEGEVNCTTFSPDGVYLAVARNDNFLHVYDSRMLTRGPLFEYEHFGESKAPSQTSTFGVVKAQWVQSEHTRRVALVTAGEDGCVRLWNPLVSSYDDENGISIAEANSDISHFSLGDRFAGEHQLVVGDCVGESRYFDVGFHLVKGHPISN</sequence>
<evidence type="ECO:0000313" key="6">
    <source>
        <dbReference type="Proteomes" id="UP000724874"/>
    </source>
</evidence>
<dbReference type="InterPro" id="IPR015943">
    <property type="entry name" value="WD40/YVTN_repeat-like_dom_sf"/>
</dbReference>
<dbReference type="PROSITE" id="PS50082">
    <property type="entry name" value="WD_REPEATS_2"/>
    <property type="match status" value="1"/>
</dbReference>
<comment type="caution">
    <text evidence="5">The sequence shown here is derived from an EMBL/GenBank/DDBJ whole genome shotgun (WGS) entry which is preliminary data.</text>
</comment>
<evidence type="ECO:0000256" key="4">
    <source>
        <dbReference type="SAM" id="MobiDB-lite"/>
    </source>
</evidence>
<dbReference type="GO" id="GO:1990234">
    <property type="term" value="C:transferase complex"/>
    <property type="evidence" value="ECO:0007669"/>
    <property type="project" value="UniProtKB-ARBA"/>
</dbReference>
<accession>A0A9P5NV25</accession>
<feature type="compositionally biased region" description="Low complexity" evidence="4">
    <location>
        <begin position="75"/>
        <end position="88"/>
    </location>
</feature>
<feature type="repeat" description="WD" evidence="3">
    <location>
        <begin position="493"/>
        <end position="520"/>
    </location>
</feature>
<protein>
    <submittedName>
        <fullName evidence="5">WD40-repeat-containing domain protein</fullName>
    </submittedName>
</protein>
<feature type="region of interest" description="Disordered" evidence="4">
    <location>
        <begin position="123"/>
        <end position="159"/>
    </location>
</feature>
<feature type="region of interest" description="Disordered" evidence="4">
    <location>
        <begin position="339"/>
        <end position="364"/>
    </location>
</feature>
<gene>
    <name evidence="5" type="ORF">CPB84DRAFT_1704932</name>
</gene>
<keyword evidence="1 3" id="KW-0853">WD repeat</keyword>
<feature type="compositionally biased region" description="Polar residues" evidence="4">
    <location>
        <begin position="146"/>
        <end position="159"/>
    </location>
</feature>
<dbReference type="SMART" id="SM00320">
    <property type="entry name" value="WD40"/>
    <property type="match status" value="3"/>
</dbReference>
<dbReference type="InterPro" id="IPR001680">
    <property type="entry name" value="WD40_rpt"/>
</dbReference>
<dbReference type="AlphaFoldDB" id="A0A9P5NV25"/>
<dbReference type="SUPFAM" id="SSF50978">
    <property type="entry name" value="WD40 repeat-like"/>
    <property type="match status" value="1"/>
</dbReference>
<dbReference type="Proteomes" id="UP000724874">
    <property type="component" value="Unassembled WGS sequence"/>
</dbReference>
<evidence type="ECO:0000256" key="3">
    <source>
        <dbReference type="PROSITE-ProRule" id="PRU00221"/>
    </source>
</evidence>
<dbReference type="PANTHER" id="PTHR22847">
    <property type="entry name" value="WD40 REPEAT PROTEIN"/>
    <property type="match status" value="1"/>
</dbReference>
<evidence type="ECO:0000313" key="5">
    <source>
        <dbReference type="EMBL" id="KAF8906207.1"/>
    </source>
</evidence>
<dbReference type="InterPro" id="IPR036322">
    <property type="entry name" value="WD40_repeat_dom_sf"/>
</dbReference>
<organism evidence="5 6">
    <name type="scientific">Gymnopilus junonius</name>
    <name type="common">Spectacular rustgill mushroom</name>
    <name type="synonym">Gymnopilus spectabilis subsp. junonius</name>
    <dbReference type="NCBI Taxonomy" id="109634"/>
    <lineage>
        <taxon>Eukaryota</taxon>
        <taxon>Fungi</taxon>
        <taxon>Dikarya</taxon>
        <taxon>Basidiomycota</taxon>
        <taxon>Agaricomycotina</taxon>
        <taxon>Agaricomycetes</taxon>
        <taxon>Agaricomycetidae</taxon>
        <taxon>Agaricales</taxon>
        <taxon>Agaricineae</taxon>
        <taxon>Hymenogastraceae</taxon>
        <taxon>Gymnopilus</taxon>
    </lineage>
</organism>
<dbReference type="Pfam" id="PF00400">
    <property type="entry name" value="WD40"/>
    <property type="match status" value="2"/>
</dbReference>
<feature type="region of interest" description="Disordered" evidence="4">
    <location>
        <begin position="59"/>
        <end position="94"/>
    </location>
</feature>
<evidence type="ECO:0000256" key="1">
    <source>
        <dbReference type="ARBA" id="ARBA00022574"/>
    </source>
</evidence>
<name>A0A9P5NV25_GYMJU</name>
<feature type="compositionally biased region" description="Low complexity" evidence="4">
    <location>
        <begin position="131"/>
        <end position="145"/>
    </location>
</feature>
<reference evidence="5" key="1">
    <citation type="submission" date="2020-11" db="EMBL/GenBank/DDBJ databases">
        <authorList>
            <consortium name="DOE Joint Genome Institute"/>
            <person name="Ahrendt S."/>
            <person name="Riley R."/>
            <person name="Andreopoulos W."/>
            <person name="LaButti K."/>
            <person name="Pangilinan J."/>
            <person name="Ruiz-duenas F.J."/>
            <person name="Barrasa J.M."/>
            <person name="Sanchez-Garcia M."/>
            <person name="Camarero S."/>
            <person name="Miyauchi S."/>
            <person name="Serrano A."/>
            <person name="Linde D."/>
            <person name="Babiker R."/>
            <person name="Drula E."/>
            <person name="Ayuso-Fernandez I."/>
            <person name="Pacheco R."/>
            <person name="Padilla G."/>
            <person name="Ferreira P."/>
            <person name="Barriuso J."/>
            <person name="Kellner H."/>
            <person name="Castanera R."/>
            <person name="Alfaro M."/>
            <person name="Ramirez L."/>
            <person name="Pisabarro A.G."/>
            <person name="Kuo A."/>
            <person name="Tritt A."/>
            <person name="Lipzen A."/>
            <person name="He G."/>
            <person name="Yan M."/>
            <person name="Ng V."/>
            <person name="Cullen D."/>
            <person name="Martin F."/>
            <person name="Rosso M.-N."/>
            <person name="Henrissat B."/>
            <person name="Hibbett D."/>
            <person name="Martinez A.T."/>
            <person name="Grigoriev I.V."/>
        </authorList>
    </citation>
    <scope>NUCLEOTIDE SEQUENCE</scope>
    <source>
        <strain evidence="5">AH 44721</strain>
    </source>
</reference>
<keyword evidence="2" id="KW-0677">Repeat</keyword>
<dbReference type="EMBL" id="JADNYJ010000019">
    <property type="protein sequence ID" value="KAF8906207.1"/>
    <property type="molecule type" value="Genomic_DNA"/>
</dbReference>
<evidence type="ECO:0000256" key="2">
    <source>
        <dbReference type="ARBA" id="ARBA00022737"/>
    </source>
</evidence>
<proteinExistence type="predicted"/>
<feature type="region of interest" description="Disordered" evidence="4">
    <location>
        <begin position="204"/>
        <end position="224"/>
    </location>
</feature>
<dbReference type="Gene3D" id="2.130.10.10">
    <property type="entry name" value="YVTN repeat-like/Quinoprotein amine dehydrogenase"/>
    <property type="match status" value="1"/>
</dbReference>
<keyword evidence="6" id="KW-1185">Reference proteome</keyword>
<dbReference type="OrthoDB" id="10248252at2759"/>
<feature type="compositionally biased region" description="Low complexity" evidence="4">
    <location>
        <begin position="211"/>
        <end position="224"/>
    </location>
</feature>
<dbReference type="PANTHER" id="PTHR22847:SF637">
    <property type="entry name" value="WD REPEAT DOMAIN 5B"/>
    <property type="match status" value="1"/>
</dbReference>